<dbReference type="Pfam" id="PF11893">
    <property type="entry name" value="DUF3413"/>
    <property type="match status" value="1"/>
</dbReference>
<evidence type="ECO:0000313" key="3">
    <source>
        <dbReference type="EMBL" id="HIV04477.1"/>
    </source>
</evidence>
<dbReference type="Proteomes" id="UP000886812">
    <property type="component" value="Unassembled WGS sequence"/>
</dbReference>
<accession>A0A9D1NL14</accession>
<gene>
    <name evidence="3" type="ORF">IAC75_04935</name>
</gene>
<dbReference type="AlphaFoldDB" id="A0A9D1NL14"/>
<keyword evidence="1" id="KW-0812">Transmembrane</keyword>
<keyword evidence="1" id="KW-0472">Membrane</keyword>
<feature type="transmembrane region" description="Helical" evidence="1">
    <location>
        <begin position="22"/>
        <end position="41"/>
    </location>
</feature>
<feature type="non-terminal residue" evidence="3">
    <location>
        <position position="86"/>
    </location>
</feature>
<organism evidence="3 4">
    <name type="scientific">Candidatus Spyradosoma merdigallinarum</name>
    <dbReference type="NCBI Taxonomy" id="2840950"/>
    <lineage>
        <taxon>Bacteria</taxon>
        <taxon>Pseudomonadati</taxon>
        <taxon>Verrucomicrobiota</taxon>
        <taxon>Opitutia</taxon>
        <taxon>Opitutia incertae sedis</taxon>
        <taxon>Candidatus Spyradosoma</taxon>
    </lineage>
</organism>
<dbReference type="EMBL" id="DVOG01000131">
    <property type="protein sequence ID" value="HIV04477.1"/>
    <property type="molecule type" value="Genomic_DNA"/>
</dbReference>
<feature type="domain" description="Inner membrane protein YejM N-terminal" evidence="2">
    <location>
        <begin position="13"/>
        <end position="85"/>
    </location>
</feature>
<evidence type="ECO:0000259" key="2">
    <source>
        <dbReference type="Pfam" id="PF11893"/>
    </source>
</evidence>
<evidence type="ECO:0000256" key="1">
    <source>
        <dbReference type="SAM" id="Phobius"/>
    </source>
</evidence>
<name>A0A9D1NL14_9BACT</name>
<keyword evidence="1" id="KW-1133">Transmembrane helix</keyword>
<dbReference type="InterPro" id="IPR024588">
    <property type="entry name" value="YejM_N"/>
</dbReference>
<protein>
    <submittedName>
        <fullName evidence="3">DUF3413 domain-containing protein</fullName>
    </submittedName>
</protein>
<feature type="transmembrane region" description="Helical" evidence="1">
    <location>
        <begin position="61"/>
        <end position="83"/>
    </location>
</feature>
<reference evidence="3" key="1">
    <citation type="submission" date="2020-10" db="EMBL/GenBank/DDBJ databases">
        <authorList>
            <person name="Gilroy R."/>
        </authorList>
    </citation>
    <scope>NUCLEOTIDE SEQUENCE</scope>
    <source>
        <strain evidence="3">10669</strain>
    </source>
</reference>
<reference evidence="3" key="2">
    <citation type="journal article" date="2021" name="PeerJ">
        <title>Extensive microbial diversity within the chicken gut microbiome revealed by metagenomics and culture.</title>
        <authorList>
            <person name="Gilroy R."/>
            <person name="Ravi A."/>
            <person name="Getino M."/>
            <person name="Pursley I."/>
            <person name="Horton D.L."/>
            <person name="Alikhan N.F."/>
            <person name="Baker D."/>
            <person name="Gharbi K."/>
            <person name="Hall N."/>
            <person name="Watson M."/>
            <person name="Adriaenssens E.M."/>
            <person name="Foster-Nyarko E."/>
            <person name="Jarju S."/>
            <person name="Secka A."/>
            <person name="Antonio M."/>
            <person name="Oren A."/>
            <person name="Chaudhuri R.R."/>
            <person name="La Ragione R."/>
            <person name="Hildebrand F."/>
            <person name="Pallen M.J."/>
        </authorList>
    </citation>
    <scope>NUCLEOTIDE SEQUENCE</scope>
    <source>
        <strain evidence="3">10669</strain>
    </source>
</reference>
<evidence type="ECO:0000313" key="4">
    <source>
        <dbReference type="Proteomes" id="UP000886812"/>
    </source>
</evidence>
<sequence length="86" mass="9642">MEENKEQTAAPKRSRAALLKRGAWFFLLASVAAGLISLNYFRLLSIDFSGEGRVYALLTMFGHFAMWGAAGWLVFCAPWALAFPRR</sequence>
<comment type="caution">
    <text evidence="3">The sequence shown here is derived from an EMBL/GenBank/DDBJ whole genome shotgun (WGS) entry which is preliminary data.</text>
</comment>
<proteinExistence type="predicted"/>